<evidence type="ECO:0000313" key="2">
    <source>
        <dbReference type="Proteomes" id="UP000373149"/>
    </source>
</evidence>
<keyword evidence="2" id="KW-1185">Reference proteome</keyword>
<protein>
    <recommendedName>
        <fullName evidence="3">Recombinase zinc beta ribbon domain-containing protein</fullName>
    </recommendedName>
</protein>
<proteinExistence type="predicted"/>
<name>A0A5N8WMK4_9ACTN</name>
<dbReference type="EMBL" id="VMNX01000020">
    <property type="protein sequence ID" value="MPY48671.1"/>
    <property type="molecule type" value="Genomic_DNA"/>
</dbReference>
<accession>A0A5N8WMK4</accession>
<evidence type="ECO:0008006" key="3">
    <source>
        <dbReference type="Google" id="ProtNLM"/>
    </source>
</evidence>
<sequence length="259" mass="29218">MGHQVDPLTSRLVRENGRPVEVWEPVVSSEERDLAVASLPAVTGRAATSGRHWLYAVVRCGQCSRNMHYNKSAGTKSSDVAVFKCYGSNRERHGAVTARAVDVEEYVRETFLESLGDALYAERKWVGGTDSRADLKRLRAFLTELEEDRKAGLYATPEGRDRFRRQYAETEQEIAELEARPVVEGGWQVVPTEDRPADVWERWTTEQRGSWLRDSSVHVDISRPAVKRARIPLRERATVDWGALTGLYVELDAVGADMD</sequence>
<comment type="caution">
    <text evidence="1">The sequence shown here is derived from an EMBL/GenBank/DDBJ whole genome shotgun (WGS) entry which is preliminary data.</text>
</comment>
<dbReference type="RefSeq" id="WP_152860760.1">
    <property type="nucleotide sequence ID" value="NZ_VMNX01000020.1"/>
</dbReference>
<dbReference type="Proteomes" id="UP000373149">
    <property type="component" value="Unassembled WGS sequence"/>
</dbReference>
<reference evidence="1 2" key="1">
    <citation type="submission" date="2019-09" db="EMBL/GenBank/DDBJ databases">
        <authorList>
            <person name="Duangmal K."/>
            <person name="Teo W.F.A."/>
            <person name="Lipun K."/>
        </authorList>
    </citation>
    <scope>NUCLEOTIDE SEQUENCE [LARGE SCALE GENOMIC DNA]</scope>
    <source>
        <strain evidence="1 2">K1PN6</strain>
    </source>
</reference>
<gene>
    <name evidence="1" type="ORF">FPZ41_08875</name>
</gene>
<organism evidence="1 2">
    <name type="scientific">Streptomyces acidicola</name>
    <dbReference type="NCBI Taxonomy" id="2596892"/>
    <lineage>
        <taxon>Bacteria</taxon>
        <taxon>Bacillati</taxon>
        <taxon>Actinomycetota</taxon>
        <taxon>Actinomycetes</taxon>
        <taxon>Kitasatosporales</taxon>
        <taxon>Streptomycetaceae</taxon>
        <taxon>Streptomyces</taxon>
    </lineage>
</organism>
<dbReference type="AlphaFoldDB" id="A0A5N8WMK4"/>
<evidence type="ECO:0000313" key="1">
    <source>
        <dbReference type="EMBL" id="MPY48671.1"/>
    </source>
</evidence>